<organism evidence="1 2">
    <name type="scientific">Emiliania huxleyi (strain CCMP1516)</name>
    <dbReference type="NCBI Taxonomy" id="280463"/>
    <lineage>
        <taxon>Eukaryota</taxon>
        <taxon>Haptista</taxon>
        <taxon>Haptophyta</taxon>
        <taxon>Prymnesiophyceae</taxon>
        <taxon>Isochrysidales</taxon>
        <taxon>Noelaerhabdaceae</taxon>
        <taxon>Emiliania</taxon>
    </lineage>
</organism>
<name>A0A0D3JPI0_EMIH1</name>
<reference evidence="1" key="2">
    <citation type="submission" date="2024-10" db="UniProtKB">
        <authorList>
            <consortium name="EnsemblProtists"/>
        </authorList>
    </citation>
    <scope>IDENTIFICATION</scope>
</reference>
<dbReference type="PaxDb" id="2903-EOD25415"/>
<dbReference type="EnsemblProtists" id="EOD25415">
    <property type="protein sequence ID" value="EOD25415"/>
    <property type="gene ID" value="EMIHUDRAFT_115525"/>
</dbReference>
<keyword evidence="2" id="KW-1185">Reference proteome</keyword>
<evidence type="ECO:0000313" key="1">
    <source>
        <dbReference type="EnsemblProtists" id="EOD25415"/>
    </source>
</evidence>
<sequence length="544" mass="58757">MLDYGADSLCFVMMRWGGWPPWISVTMRTLQLNPTVRFLLLGDKRPLLARWPENCAFHRASVADVLLRVRALLGAAPPSLKLDGSSSKISDFKPLLGALYPDLLRRCAFWGYMQALSRDEDQLLGDVRSFFDTATLAAHDIFSPLPPPMLNAGPFMLYRNSKPVNNLAHESADLRRVARSGTYEVFDEWWGKLREPMPTVVARAAREGRVRSYAPQPPETRWWLADDYVYDRRGLGGGGSAQRPSGSGPSEEGWWMRQYDSRLVYTWRDGALYAGRPPDGGLEGGGGGGGGSEGGKGRPLLVLHLLGTKRREAFRRLEATDHLLRLAAHASEVVVSPRGLWLKVSRQGRSHSWYSGAFPGVHVLVRSTELARAIAAAAEAAPNRSASSSPAVDAAAGIAPCVYTAKFDDQAVPPGSCDECSRIQAAAEAAAANATARACGGDRAHLGAHLSFECEPRGGSVSARGLPACAARLALRGGHARRECHAALARLARRSLALRLPRTAQPEAVPMPSLTPAWSLAHGLEPCLGRAVAAEQRSQSHASS</sequence>
<evidence type="ECO:0000313" key="2">
    <source>
        <dbReference type="Proteomes" id="UP000013827"/>
    </source>
</evidence>
<accession>A0A0D3JPI0</accession>
<dbReference type="KEGG" id="ehx:EMIHUDRAFT_115525"/>
<dbReference type="RefSeq" id="XP_005777844.1">
    <property type="nucleotide sequence ID" value="XM_005777787.1"/>
</dbReference>
<dbReference type="GeneID" id="17270954"/>
<protein>
    <submittedName>
        <fullName evidence="1">Uncharacterized protein</fullName>
    </submittedName>
</protein>
<reference evidence="2" key="1">
    <citation type="journal article" date="2013" name="Nature">
        <title>Pan genome of the phytoplankton Emiliania underpins its global distribution.</title>
        <authorList>
            <person name="Read B.A."/>
            <person name="Kegel J."/>
            <person name="Klute M.J."/>
            <person name="Kuo A."/>
            <person name="Lefebvre S.C."/>
            <person name="Maumus F."/>
            <person name="Mayer C."/>
            <person name="Miller J."/>
            <person name="Monier A."/>
            <person name="Salamov A."/>
            <person name="Young J."/>
            <person name="Aguilar M."/>
            <person name="Claverie J.M."/>
            <person name="Frickenhaus S."/>
            <person name="Gonzalez K."/>
            <person name="Herman E.K."/>
            <person name="Lin Y.C."/>
            <person name="Napier J."/>
            <person name="Ogata H."/>
            <person name="Sarno A.F."/>
            <person name="Shmutz J."/>
            <person name="Schroeder D."/>
            <person name="de Vargas C."/>
            <person name="Verret F."/>
            <person name="von Dassow P."/>
            <person name="Valentin K."/>
            <person name="Van de Peer Y."/>
            <person name="Wheeler G."/>
            <person name="Dacks J.B."/>
            <person name="Delwiche C.F."/>
            <person name="Dyhrman S.T."/>
            <person name="Glockner G."/>
            <person name="John U."/>
            <person name="Richards T."/>
            <person name="Worden A.Z."/>
            <person name="Zhang X."/>
            <person name="Grigoriev I.V."/>
            <person name="Allen A.E."/>
            <person name="Bidle K."/>
            <person name="Borodovsky M."/>
            <person name="Bowler C."/>
            <person name="Brownlee C."/>
            <person name="Cock J.M."/>
            <person name="Elias M."/>
            <person name="Gladyshev V.N."/>
            <person name="Groth M."/>
            <person name="Guda C."/>
            <person name="Hadaegh A."/>
            <person name="Iglesias-Rodriguez M.D."/>
            <person name="Jenkins J."/>
            <person name="Jones B.M."/>
            <person name="Lawson T."/>
            <person name="Leese F."/>
            <person name="Lindquist E."/>
            <person name="Lobanov A."/>
            <person name="Lomsadze A."/>
            <person name="Malik S.B."/>
            <person name="Marsh M.E."/>
            <person name="Mackinder L."/>
            <person name="Mock T."/>
            <person name="Mueller-Roeber B."/>
            <person name="Pagarete A."/>
            <person name="Parker M."/>
            <person name="Probert I."/>
            <person name="Quesneville H."/>
            <person name="Raines C."/>
            <person name="Rensing S.A."/>
            <person name="Riano-Pachon D.M."/>
            <person name="Richier S."/>
            <person name="Rokitta S."/>
            <person name="Shiraiwa Y."/>
            <person name="Soanes D.M."/>
            <person name="van der Giezen M."/>
            <person name="Wahlund T.M."/>
            <person name="Williams B."/>
            <person name="Wilson W."/>
            <person name="Wolfe G."/>
            <person name="Wurch L.L."/>
        </authorList>
    </citation>
    <scope>NUCLEOTIDE SEQUENCE</scope>
</reference>
<dbReference type="Proteomes" id="UP000013827">
    <property type="component" value="Unassembled WGS sequence"/>
</dbReference>
<dbReference type="HOGENOM" id="CLU_501031_0_0_1"/>
<dbReference type="Pfam" id="PF20330">
    <property type="entry name" value="DUF6625"/>
    <property type="match status" value="1"/>
</dbReference>
<dbReference type="AlphaFoldDB" id="A0A0D3JPI0"/>
<proteinExistence type="predicted"/>
<dbReference type="InterPro" id="IPR046733">
    <property type="entry name" value="DUF6625"/>
</dbReference>